<evidence type="ECO:0000313" key="1">
    <source>
        <dbReference type="EMBL" id="PTX15342.1"/>
    </source>
</evidence>
<name>A0A2T5YF35_9BACT</name>
<dbReference type="EMBL" id="QBKI01000008">
    <property type="protein sequence ID" value="PTX15342.1"/>
    <property type="molecule type" value="Genomic_DNA"/>
</dbReference>
<dbReference type="AlphaFoldDB" id="A0A2T5YF35"/>
<dbReference type="InterPro" id="IPR029063">
    <property type="entry name" value="SAM-dependent_MTases_sf"/>
</dbReference>
<dbReference type="OrthoDB" id="1422982at2"/>
<keyword evidence="2" id="KW-1185">Reference proteome</keyword>
<gene>
    <name evidence="1" type="ORF">C8N40_108234</name>
</gene>
<accession>A0A2T5YF35</accession>
<organism evidence="1 2">
    <name type="scientific">Pontibacter mucosus</name>
    <dbReference type="NCBI Taxonomy" id="1649266"/>
    <lineage>
        <taxon>Bacteria</taxon>
        <taxon>Pseudomonadati</taxon>
        <taxon>Bacteroidota</taxon>
        <taxon>Cytophagia</taxon>
        <taxon>Cytophagales</taxon>
        <taxon>Hymenobacteraceae</taxon>
        <taxon>Pontibacter</taxon>
    </lineage>
</organism>
<proteinExistence type="predicted"/>
<reference evidence="1 2" key="1">
    <citation type="submission" date="2018-04" db="EMBL/GenBank/DDBJ databases">
        <title>Genomic Encyclopedia of Archaeal and Bacterial Type Strains, Phase II (KMG-II): from individual species to whole genera.</title>
        <authorList>
            <person name="Goeker M."/>
        </authorList>
    </citation>
    <scope>NUCLEOTIDE SEQUENCE [LARGE SCALE GENOMIC DNA]</scope>
    <source>
        <strain evidence="1 2">DSM 100162</strain>
    </source>
</reference>
<protein>
    <recommendedName>
        <fullName evidence="3">Methyltransferase family protein</fullName>
    </recommendedName>
</protein>
<comment type="caution">
    <text evidence="1">The sequence shown here is derived from an EMBL/GenBank/DDBJ whole genome shotgun (WGS) entry which is preliminary data.</text>
</comment>
<sequence>MMFKTKLKKYFLQKRFPLEIYVPSKKTEPNSMIQIPSAWQGLELIIEDILDRFQIGRDSCIEFGVEFGFSAVVFSNYFKNVKGVDTFSGDVHTSHKGDHYTQTKHSLASFENIKLYKSDYKDWIKQDVQQYDFAHVDIVHNYKETYECGLWAVQHSKCCIFHDTESFSEVRKAVFDIAKKTGKTGYNYPYHHGLGIIV</sequence>
<dbReference type="Proteomes" id="UP000244225">
    <property type="component" value="Unassembled WGS sequence"/>
</dbReference>
<dbReference type="Gene3D" id="3.40.50.150">
    <property type="entry name" value="Vaccinia Virus protein VP39"/>
    <property type="match status" value="1"/>
</dbReference>
<evidence type="ECO:0008006" key="3">
    <source>
        <dbReference type="Google" id="ProtNLM"/>
    </source>
</evidence>
<evidence type="ECO:0000313" key="2">
    <source>
        <dbReference type="Proteomes" id="UP000244225"/>
    </source>
</evidence>
<dbReference type="Pfam" id="PF13578">
    <property type="entry name" value="Methyltransf_24"/>
    <property type="match status" value="1"/>
</dbReference>